<dbReference type="Proteomes" id="UP000678499">
    <property type="component" value="Unassembled WGS sequence"/>
</dbReference>
<proteinExistence type="predicted"/>
<accession>A0A7R9GDM6</accession>
<protein>
    <submittedName>
        <fullName evidence="2">Uncharacterized protein</fullName>
    </submittedName>
</protein>
<feature type="transmembrane region" description="Helical" evidence="1">
    <location>
        <begin position="52"/>
        <end position="78"/>
    </location>
</feature>
<feature type="transmembrane region" description="Helical" evidence="1">
    <location>
        <begin position="7"/>
        <end position="32"/>
    </location>
</feature>
<name>A0A7R9GDM6_9CRUS</name>
<gene>
    <name evidence="2" type="ORF">NMOB1V02_LOCUS6393</name>
</gene>
<sequence length="134" mass="14956">MGLKKSLGAFVTGVVGRAELLSSIFFLAAFAAYMRCTRSTNRLRGILGMQTFFLSGFVSSTFGRAFCVDKFLLFFAFVQEQLSLQRKESQNLEDDVKLINLCFVGKNGSQFLRSGDELEKCVWHEGELGACLSR</sequence>
<evidence type="ECO:0000256" key="1">
    <source>
        <dbReference type="SAM" id="Phobius"/>
    </source>
</evidence>
<evidence type="ECO:0000313" key="3">
    <source>
        <dbReference type="Proteomes" id="UP000678499"/>
    </source>
</evidence>
<keyword evidence="3" id="KW-1185">Reference proteome</keyword>
<organism evidence="2">
    <name type="scientific">Notodromas monacha</name>
    <dbReference type="NCBI Taxonomy" id="399045"/>
    <lineage>
        <taxon>Eukaryota</taxon>
        <taxon>Metazoa</taxon>
        <taxon>Ecdysozoa</taxon>
        <taxon>Arthropoda</taxon>
        <taxon>Crustacea</taxon>
        <taxon>Oligostraca</taxon>
        <taxon>Ostracoda</taxon>
        <taxon>Podocopa</taxon>
        <taxon>Podocopida</taxon>
        <taxon>Cypridocopina</taxon>
        <taxon>Cypridoidea</taxon>
        <taxon>Cyprididae</taxon>
        <taxon>Notodromas</taxon>
    </lineage>
</organism>
<keyword evidence="1" id="KW-0812">Transmembrane</keyword>
<dbReference type="AlphaFoldDB" id="A0A7R9GDM6"/>
<dbReference type="EMBL" id="CAJPEX010001320">
    <property type="protein sequence ID" value="CAG0918848.1"/>
    <property type="molecule type" value="Genomic_DNA"/>
</dbReference>
<reference evidence="2" key="1">
    <citation type="submission" date="2020-11" db="EMBL/GenBank/DDBJ databases">
        <authorList>
            <person name="Tran Van P."/>
        </authorList>
    </citation>
    <scope>NUCLEOTIDE SEQUENCE</scope>
</reference>
<keyword evidence="1" id="KW-0472">Membrane</keyword>
<evidence type="ECO:0000313" key="2">
    <source>
        <dbReference type="EMBL" id="CAD7278696.1"/>
    </source>
</evidence>
<dbReference type="EMBL" id="OA883357">
    <property type="protein sequence ID" value="CAD7278696.1"/>
    <property type="molecule type" value="Genomic_DNA"/>
</dbReference>
<keyword evidence="1" id="KW-1133">Transmembrane helix</keyword>